<sequence>MTIAGAAPGSTTTQIPKETIQTIITRLSTLSMNLNFSKQANTFCTMEQQSDYSGGNVSIQDIYEYDIWETYHSIGQETLIAPNISTVQEFLPFPNDQLFDNLTQNLIDGFIVLICILGLVGNGRTIYLLAFSIKRNSFTTFILNLSMADFGVLASFIMTEIFVAMLTLNQRTYVVDTFFLLFFELFFFTYSASQFLLTAISLDRCVAVLFPLWHRCHRPPYLSTLVCGLIWILSFLLSAVHFLLHQTKTFGSSPFLYQLIVNGLLCTPLMVVSTVTLWIHMRSKSQRSQRKLLTTIFLALLFFLLFSLPMNVFYVIHYFDTYNLLLMTIGIGCASLNSSINPLLYFFIGRKKRGKDQPRASYKVALQRVFKDEKGSPEEQQTMKEDQL</sequence>
<keyword evidence="6 11" id="KW-0472">Membrane</keyword>
<dbReference type="PRINTS" id="PR02108">
    <property type="entry name" value="MRGPCRFAMILY"/>
</dbReference>
<evidence type="ECO:0000256" key="5">
    <source>
        <dbReference type="ARBA" id="ARBA00023040"/>
    </source>
</evidence>
<keyword evidence="4 11" id="KW-1133">Transmembrane helix</keyword>
<reference evidence="13 14" key="1">
    <citation type="journal article" date="2024" name="Proc. Natl. Acad. Sci. U.S.A.">
        <title>The genetic regulatory architecture and epigenomic basis for age-related changes in rattlesnake venom.</title>
        <authorList>
            <person name="Hogan M.P."/>
            <person name="Holding M.L."/>
            <person name="Nystrom G.S."/>
            <person name="Colston T.J."/>
            <person name="Bartlett D.A."/>
            <person name="Mason A.J."/>
            <person name="Ellsworth S.A."/>
            <person name="Rautsaw R.M."/>
            <person name="Lawrence K.C."/>
            <person name="Strickland J.L."/>
            <person name="He B."/>
            <person name="Fraser P."/>
            <person name="Margres M.J."/>
            <person name="Gilbert D.M."/>
            <person name="Gibbs H.L."/>
            <person name="Parkinson C.L."/>
            <person name="Rokyta D.R."/>
        </authorList>
    </citation>
    <scope>NUCLEOTIDE SEQUENCE [LARGE SCALE GENOMIC DNA]</scope>
    <source>
        <strain evidence="13">DRR0105</strain>
    </source>
</reference>
<feature type="transmembrane region" description="Helical" evidence="11">
    <location>
        <begin position="256"/>
        <end position="280"/>
    </location>
</feature>
<comment type="subcellular location">
    <subcellularLocation>
        <location evidence="1">Cell membrane</location>
        <topology evidence="1">Multi-pass membrane protein</topology>
    </subcellularLocation>
</comment>
<evidence type="ECO:0000256" key="4">
    <source>
        <dbReference type="ARBA" id="ARBA00022989"/>
    </source>
</evidence>
<dbReference type="Proteomes" id="UP001474421">
    <property type="component" value="Unassembled WGS sequence"/>
</dbReference>
<comment type="similarity">
    <text evidence="9">Belongs to the G-protein coupled receptor 1 family. Mas subfamily.</text>
</comment>
<dbReference type="PRINTS" id="PR00237">
    <property type="entry name" value="GPCRRHODOPSN"/>
</dbReference>
<dbReference type="PANTHER" id="PTHR11334:SF69">
    <property type="entry name" value="G-PROTEIN COUPLED RECEPTORS FAMILY 1 PROFILE DOMAIN-CONTAINING PROTEIN"/>
    <property type="match status" value="1"/>
</dbReference>
<dbReference type="FunFam" id="1.20.1070.10:FF:000193">
    <property type="entry name" value="Mas-related G-protein coupled receptor member E"/>
    <property type="match status" value="1"/>
</dbReference>
<dbReference type="AlphaFoldDB" id="A0AAW1BL93"/>
<gene>
    <name evidence="13" type="ORF">NXF25_007801</name>
</gene>
<feature type="transmembrane region" description="Helical" evidence="11">
    <location>
        <begin position="322"/>
        <end position="348"/>
    </location>
</feature>
<dbReference type="PROSITE" id="PS50262">
    <property type="entry name" value="G_PROTEIN_RECEP_F1_2"/>
    <property type="match status" value="1"/>
</dbReference>
<dbReference type="InterPro" id="IPR000276">
    <property type="entry name" value="GPCR_Rhodpsn"/>
</dbReference>
<keyword evidence="5 10" id="KW-0297">G-protein coupled receptor</keyword>
<evidence type="ECO:0000256" key="8">
    <source>
        <dbReference type="ARBA" id="ARBA00023224"/>
    </source>
</evidence>
<dbReference type="InterPro" id="IPR017452">
    <property type="entry name" value="GPCR_Rhodpsn_7TM"/>
</dbReference>
<dbReference type="Gene3D" id="1.20.1070.10">
    <property type="entry name" value="Rhodopsin 7-helix transmembrane proteins"/>
    <property type="match status" value="1"/>
</dbReference>
<dbReference type="PANTHER" id="PTHR11334">
    <property type="entry name" value="MAS-RELATED G-PROTEIN COUPLED RECEPTOR"/>
    <property type="match status" value="1"/>
</dbReference>
<evidence type="ECO:0000256" key="1">
    <source>
        <dbReference type="ARBA" id="ARBA00004651"/>
    </source>
</evidence>
<dbReference type="Pfam" id="PF00001">
    <property type="entry name" value="7tm_1"/>
    <property type="match status" value="1"/>
</dbReference>
<dbReference type="EMBL" id="JAOTOJ010000003">
    <property type="protein sequence ID" value="KAK9402974.1"/>
    <property type="molecule type" value="Genomic_DNA"/>
</dbReference>
<name>A0AAW1BL93_CROAD</name>
<organism evidence="13 14">
    <name type="scientific">Crotalus adamanteus</name>
    <name type="common">Eastern diamondback rattlesnake</name>
    <dbReference type="NCBI Taxonomy" id="8729"/>
    <lineage>
        <taxon>Eukaryota</taxon>
        <taxon>Metazoa</taxon>
        <taxon>Chordata</taxon>
        <taxon>Craniata</taxon>
        <taxon>Vertebrata</taxon>
        <taxon>Euteleostomi</taxon>
        <taxon>Lepidosauria</taxon>
        <taxon>Squamata</taxon>
        <taxon>Bifurcata</taxon>
        <taxon>Unidentata</taxon>
        <taxon>Episquamata</taxon>
        <taxon>Toxicofera</taxon>
        <taxon>Serpentes</taxon>
        <taxon>Colubroidea</taxon>
        <taxon>Viperidae</taxon>
        <taxon>Crotalinae</taxon>
        <taxon>Crotalus</taxon>
    </lineage>
</organism>
<evidence type="ECO:0000256" key="10">
    <source>
        <dbReference type="RuleBase" id="RU000688"/>
    </source>
</evidence>
<dbReference type="PROSITE" id="PS00237">
    <property type="entry name" value="G_PROTEIN_RECEP_F1_1"/>
    <property type="match status" value="1"/>
</dbReference>
<protein>
    <submittedName>
        <fullName evidence="13">Proto-oncogene Mas-like</fullName>
    </submittedName>
</protein>
<feature type="transmembrane region" description="Helical" evidence="11">
    <location>
        <begin position="178"/>
        <end position="200"/>
    </location>
</feature>
<dbReference type="GO" id="GO:0005886">
    <property type="term" value="C:plasma membrane"/>
    <property type="evidence" value="ECO:0007669"/>
    <property type="project" value="UniProtKB-SubCell"/>
</dbReference>
<comment type="caution">
    <text evidence="13">The sequence shown here is derived from an EMBL/GenBank/DDBJ whole genome shotgun (WGS) entry which is preliminary data.</text>
</comment>
<feature type="domain" description="G-protein coupled receptors family 1 profile" evidence="12">
    <location>
        <begin position="121"/>
        <end position="345"/>
    </location>
</feature>
<evidence type="ECO:0000256" key="11">
    <source>
        <dbReference type="SAM" id="Phobius"/>
    </source>
</evidence>
<proteinExistence type="inferred from homology"/>
<evidence type="ECO:0000256" key="3">
    <source>
        <dbReference type="ARBA" id="ARBA00022692"/>
    </source>
</evidence>
<evidence type="ECO:0000313" key="13">
    <source>
        <dbReference type="EMBL" id="KAK9402974.1"/>
    </source>
</evidence>
<evidence type="ECO:0000259" key="12">
    <source>
        <dbReference type="PROSITE" id="PS50262"/>
    </source>
</evidence>
<feature type="transmembrane region" description="Helical" evidence="11">
    <location>
        <begin position="141"/>
        <end position="166"/>
    </location>
</feature>
<keyword evidence="14" id="KW-1185">Reference proteome</keyword>
<keyword evidence="8 10" id="KW-0807">Transducer</keyword>
<accession>A0AAW1BL93</accession>
<evidence type="ECO:0000256" key="2">
    <source>
        <dbReference type="ARBA" id="ARBA00022475"/>
    </source>
</evidence>
<evidence type="ECO:0000313" key="14">
    <source>
        <dbReference type="Proteomes" id="UP001474421"/>
    </source>
</evidence>
<evidence type="ECO:0000256" key="9">
    <source>
        <dbReference type="ARBA" id="ARBA00061394"/>
    </source>
</evidence>
<keyword evidence="7 10" id="KW-0675">Receptor</keyword>
<dbReference type="GO" id="GO:0004930">
    <property type="term" value="F:G protein-coupled receptor activity"/>
    <property type="evidence" value="ECO:0007669"/>
    <property type="project" value="UniProtKB-KW"/>
</dbReference>
<dbReference type="SUPFAM" id="SSF81321">
    <property type="entry name" value="Family A G protein-coupled receptor-like"/>
    <property type="match status" value="1"/>
</dbReference>
<feature type="transmembrane region" description="Helical" evidence="11">
    <location>
        <begin position="292"/>
        <end position="316"/>
    </location>
</feature>
<dbReference type="InterPro" id="IPR026234">
    <property type="entry name" value="MRGPCRFAMILY"/>
</dbReference>
<evidence type="ECO:0000256" key="7">
    <source>
        <dbReference type="ARBA" id="ARBA00023170"/>
    </source>
</evidence>
<keyword evidence="3 10" id="KW-0812">Transmembrane</keyword>
<keyword evidence="2" id="KW-1003">Cell membrane</keyword>
<feature type="transmembrane region" description="Helical" evidence="11">
    <location>
        <begin position="109"/>
        <end position="129"/>
    </location>
</feature>
<feature type="transmembrane region" description="Helical" evidence="11">
    <location>
        <begin position="221"/>
        <end position="244"/>
    </location>
</feature>
<evidence type="ECO:0000256" key="6">
    <source>
        <dbReference type="ARBA" id="ARBA00023136"/>
    </source>
</evidence>